<evidence type="ECO:0000313" key="2">
    <source>
        <dbReference type="EMBL" id="KAK0506575.1"/>
    </source>
</evidence>
<proteinExistence type="predicted"/>
<accession>A0AA39QP55</accession>
<feature type="region of interest" description="Disordered" evidence="1">
    <location>
        <begin position="556"/>
        <end position="577"/>
    </location>
</feature>
<keyword evidence="3" id="KW-1185">Reference proteome</keyword>
<evidence type="ECO:0000256" key="1">
    <source>
        <dbReference type="SAM" id="MobiDB-lite"/>
    </source>
</evidence>
<feature type="compositionally biased region" description="Low complexity" evidence="1">
    <location>
        <begin position="166"/>
        <end position="180"/>
    </location>
</feature>
<feature type="region of interest" description="Disordered" evidence="1">
    <location>
        <begin position="1"/>
        <end position="27"/>
    </location>
</feature>
<reference evidence="2" key="1">
    <citation type="submission" date="2023-06" db="EMBL/GenBank/DDBJ databases">
        <authorList>
            <consortium name="Lawrence Berkeley National Laboratory"/>
            <person name="Ahrendt S."/>
            <person name="Sahu N."/>
            <person name="Indic B."/>
            <person name="Wong-Bajracharya J."/>
            <person name="Merenyi Z."/>
            <person name="Ke H.-M."/>
            <person name="Monk M."/>
            <person name="Kocsube S."/>
            <person name="Drula E."/>
            <person name="Lipzen A."/>
            <person name="Balint B."/>
            <person name="Henrissat B."/>
            <person name="Andreopoulos B."/>
            <person name="Martin F.M."/>
            <person name="Harder C.B."/>
            <person name="Rigling D."/>
            <person name="Ford K.L."/>
            <person name="Foster G.D."/>
            <person name="Pangilinan J."/>
            <person name="Papanicolaou A."/>
            <person name="Barry K."/>
            <person name="LaButti K."/>
            <person name="Viragh M."/>
            <person name="Koriabine M."/>
            <person name="Yan M."/>
            <person name="Riley R."/>
            <person name="Champramary S."/>
            <person name="Plett K.L."/>
            <person name="Tsai I.J."/>
            <person name="Slot J."/>
            <person name="Sipos G."/>
            <person name="Plett J."/>
            <person name="Nagy L.G."/>
            <person name="Grigoriev I.V."/>
        </authorList>
    </citation>
    <scope>NUCLEOTIDE SEQUENCE</scope>
    <source>
        <strain evidence="2">HWK02</strain>
    </source>
</reference>
<dbReference type="AlphaFoldDB" id="A0AA39QP55"/>
<sequence length="674" mass="72578">MSSSVAPVARSPITHSKRKHAVGSVPTKVEPVTPVPVVLPPIKPSVSSPVKPSIPPKKKLRVELRPTLHAARDCSLLPVTQLVLLMIAMTTGWPMMKHRPAASDGGSSQIPPATQAVRCAISDNGSADMYDADSDSVSAHMFIDDIAEEHNGSTDAASSSNGEVYDSPSPSAAVPDAPVAPLLSLPNSPECTKVHTKKGQYVSTLLADGHISDLVGDDNVCNDPNVARSPATVTRRNAIQASASTLSRQSTAITSAIVPQASGTPPKADTASTDMFLEDLGSPPPSVRKRKTSRLFTMAGRHHSATLAIIADAGMAIEGNSSLSSVVKTLVVHKPIDAMTYSGPSSVQVEDLTGIDDTPPSTKSAQVVPDKVIAVMTMSLSPIAIASFELWFRSDRIPIPLNILLACPMMRLFPFFSHDALWSFISYMQFTGHAPYCNLTTLPPTAFSSNGWKALYMSRTAVAMMVGVVMACHLFWPALEGGYEIQDPLGISDTYIEGGMVYHSISIMLFRQLWCHKTTMLSSIFKLPYMQCSSMTSNGPEFTMCSNVTCKDRPANKNKLPSPAQRKDTASAHRSPTIHREMIATEDEFVPIFDGHASKKHHFLFHPGDFDNLSSLPHYTPLCDLDYFTLIAVGYTPAMRSIKKCPHLNLNVQFVVVLGQAPNSAELALAGYMG</sequence>
<evidence type="ECO:0000313" key="3">
    <source>
        <dbReference type="Proteomes" id="UP001175228"/>
    </source>
</evidence>
<dbReference type="Proteomes" id="UP001175228">
    <property type="component" value="Unassembled WGS sequence"/>
</dbReference>
<dbReference type="EMBL" id="JAUEPU010000001">
    <property type="protein sequence ID" value="KAK0506575.1"/>
    <property type="molecule type" value="Genomic_DNA"/>
</dbReference>
<organism evidence="2 3">
    <name type="scientific">Armillaria luteobubalina</name>
    <dbReference type="NCBI Taxonomy" id="153913"/>
    <lineage>
        <taxon>Eukaryota</taxon>
        <taxon>Fungi</taxon>
        <taxon>Dikarya</taxon>
        <taxon>Basidiomycota</taxon>
        <taxon>Agaricomycotina</taxon>
        <taxon>Agaricomycetes</taxon>
        <taxon>Agaricomycetidae</taxon>
        <taxon>Agaricales</taxon>
        <taxon>Marasmiineae</taxon>
        <taxon>Physalacriaceae</taxon>
        <taxon>Armillaria</taxon>
    </lineage>
</organism>
<comment type="caution">
    <text evidence="2">The sequence shown here is derived from an EMBL/GenBank/DDBJ whole genome shotgun (WGS) entry which is preliminary data.</text>
</comment>
<feature type="compositionally biased region" description="Polar residues" evidence="1">
    <location>
        <begin position="153"/>
        <end position="162"/>
    </location>
</feature>
<protein>
    <submittedName>
        <fullName evidence="2">Uncharacterized protein</fullName>
    </submittedName>
</protein>
<gene>
    <name evidence="2" type="ORF">EDD18DRAFT_1097841</name>
</gene>
<name>A0AA39QP55_9AGAR</name>
<feature type="region of interest" description="Disordered" evidence="1">
    <location>
        <begin position="151"/>
        <end position="180"/>
    </location>
</feature>